<dbReference type="GO" id="GO:0045944">
    <property type="term" value="P:positive regulation of transcription by RNA polymerase II"/>
    <property type="evidence" value="ECO:0007669"/>
    <property type="project" value="TreeGrafter"/>
</dbReference>
<dbReference type="PANTHER" id="PTHR46007:SF12">
    <property type="entry name" value="C2H2-TYPE DOMAIN-CONTAINING PROTEIN-RELATED"/>
    <property type="match status" value="1"/>
</dbReference>
<evidence type="ECO:0000256" key="1">
    <source>
        <dbReference type="SAM" id="MobiDB-lite"/>
    </source>
</evidence>
<dbReference type="InterPro" id="IPR051647">
    <property type="entry name" value="Mediator_comp_sub12"/>
</dbReference>
<feature type="compositionally biased region" description="Gly residues" evidence="1">
    <location>
        <begin position="23"/>
        <end position="36"/>
    </location>
</feature>
<dbReference type="AlphaFoldDB" id="A0A267H7H9"/>
<dbReference type="GO" id="GO:0003713">
    <property type="term" value="F:transcription coactivator activity"/>
    <property type="evidence" value="ECO:0007669"/>
    <property type="project" value="TreeGrafter"/>
</dbReference>
<proteinExistence type="predicted"/>
<feature type="compositionally biased region" description="Low complexity" evidence="1">
    <location>
        <begin position="322"/>
        <end position="342"/>
    </location>
</feature>
<feature type="compositionally biased region" description="Low complexity" evidence="1">
    <location>
        <begin position="381"/>
        <end position="397"/>
    </location>
</feature>
<feature type="compositionally biased region" description="Pro residues" evidence="1">
    <location>
        <begin position="547"/>
        <end position="556"/>
    </location>
</feature>
<keyword evidence="4" id="KW-1185">Reference proteome</keyword>
<protein>
    <submittedName>
        <fullName evidence="3">Uncharacterized protein</fullName>
    </submittedName>
</protein>
<feature type="region of interest" description="Disordered" evidence="1">
    <location>
        <begin position="471"/>
        <end position="558"/>
    </location>
</feature>
<dbReference type="GO" id="GO:0016592">
    <property type="term" value="C:mediator complex"/>
    <property type="evidence" value="ECO:0007669"/>
    <property type="project" value="TreeGrafter"/>
</dbReference>
<dbReference type="Proteomes" id="UP000215902">
    <property type="component" value="Unassembled WGS sequence"/>
</dbReference>
<dbReference type="EMBL" id="NIVC01003142">
    <property type="protein sequence ID" value="PAA53065.1"/>
    <property type="molecule type" value="Genomic_DNA"/>
</dbReference>
<feature type="compositionally biased region" description="Low complexity" evidence="1">
    <location>
        <begin position="198"/>
        <end position="212"/>
    </location>
</feature>
<sequence>MKTSRLSNTATGVSRLSLSSTGGTDGGTTEGGGGDFGNQCADGSYADDSTDEGSTNIAKAEATGTGAEGESEPAMPEEVFKWMAHTVNQDFIRLGYPTILTKSADQEYVSLCPLIRNCSSVLTLLKARRCSSADASATAASAAADSTTATSAGGVAAASTLSRRKRRRWGLFSSGKQNRRATRQPQQGGAHQHHHQQLYHQNHQQQQHDQSQSLSESMTTVDSLHESMARKMRRDTERIIRRTRCLDARALQTAGLQEPAPYPEGSTARSDYAFVRSTWRSFRKLAQQRIAESAELAKRAEELQRQLTDANMEIEQLRTSINSSNNQQSQQQPASTSIASAQEAAGGGRLQRVGGFLRRAVSRERLTFGRSASRLDASTTPNHPQQLQQQQWPSRPQSDTRSRASSQPPPSSSIAVANHRGVEDDSELHRIRAEFDRRERLLLAERERLRQANSKLTFRIQYLSGVASAAAKQQQQHQQQQQQSNPSFKTDRRLRRAERRVSELQRETSSLRKSLGEKTDALKSITSAAAQLQRHSDETADTKPDHLAPPAPPPVDEPSRLAKFVESICHVACTRLQRLQRQCTDAEARVAALTECLRPAAAAPAATPSVASPAPSAATIASPNAVTPTATAMDSVVDQPTLEQTQLDLVNRIKSQLAALGFDRQEGVGDGSRVTGKAAGGGDIERSHRSVFSEAFRHLQEQQQQQQQQQKQQQQQQKRMRRASHDPRAQNSLHFY</sequence>
<comment type="caution">
    <text evidence="3">The sequence shown here is derived from an EMBL/GenBank/DDBJ whole genome shotgun (WGS) entry which is preliminary data.</text>
</comment>
<gene>
    <name evidence="3" type="ORF">BOX15_Mlig014883g1</name>
    <name evidence="2" type="ORF">BOX15_Mlig014883g3</name>
</gene>
<feature type="region of interest" description="Disordered" evidence="1">
    <location>
        <begin position="666"/>
        <end position="686"/>
    </location>
</feature>
<organism evidence="3 4">
    <name type="scientific">Macrostomum lignano</name>
    <dbReference type="NCBI Taxonomy" id="282301"/>
    <lineage>
        <taxon>Eukaryota</taxon>
        <taxon>Metazoa</taxon>
        <taxon>Spiralia</taxon>
        <taxon>Lophotrochozoa</taxon>
        <taxon>Platyhelminthes</taxon>
        <taxon>Rhabditophora</taxon>
        <taxon>Macrostomorpha</taxon>
        <taxon>Macrostomida</taxon>
        <taxon>Macrostomidae</taxon>
        <taxon>Macrostomum</taxon>
    </lineage>
</organism>
<feature type="region of interest" description="Disordered" evidence="1">
    <location>
        <begin position="1"/>
        <end position="54"/>
    </location>
</feature>
<feature type="region of interest" description="Disordered" evidence="1">
    <location>
        <begin position="368"/>
        <end position="425"/>
    </location>
</feature>
<feature type="compositionally biased region" description="Low complexity" evidence="1">
    <location>
        <begin position="473"/>
        <end position="483"/>
    </location>
</feature>
<feature type="compositionally biased region" description="Polar residues" evidence="1">
    <location>
        <begin position="1"/>
        <end position="20"/>
    </location>
</feature>
<feature type="compositionally biased region" description="Basic and acidic residues" evidence="1">
    <location>
        <begin position="534"/>
        <end position="546"/>
    </location>
</feature>
<name>A0A267H7H9_9PLAT</name>
<feature type="compositionally biased region" description="Basic and acidic residues" evidence="1">
    <location>
        <begin position="499"/>
        <end position="521"/>
    </location>
</feature>
<evidence type="ECO:0000313" key="3">
    <source>
        <dbReference type="EMBL" id="PAA94260.1"/>
    </source>
</evidence>
<dbReference type="EMBL" id="NIVC01000012">
    <property type="protein sequence ID" value="PAA94260.1"/>
    <property type="molecule type" value="Genomic_DNA"/>
</dbReference>
<reference evidence="3 4" key="1">
    <citation type="submission" date="2017-06" db="EMBL/GenBank/DDBJ databases">
        <title>A platform for efficient transgenesis in Macrostomum lignano, a flatworm model organism for stem cell research.</title>
        <authorList>
            <person name="Berezikov E."/>
        </authorList>
    </citation>
    <scope>NUCLEOTIDE SEQUENCE [LARGE SCALE GENOMIC DNA]</scope>
    <source>
        <strain evidence="3">DV1</strain>
        <tissue evidence="3">Whole organism</tissue>
    </source>
</reference>
<feature type="compositionally biased region" description="Polar residues" evidence="1">
    <location>
        <begin position="213"/>
        <end position="222"/>
    </location>
</feature>
<feature type="region of interest" description="Disordered" evidence="1">
    <location>
        <begin position="322"/>
        <end position="347"/>
    </location>
</feature>
<dbReference type="PANTHER" id="PTHR46007">
    <property type="entry name" value="MEDIATOR OF RNA POLYMERASE II TRANSCRIPTION SUBUNIT 12"/>
    <property type="match status" value="1"/>
</dbReference>
<feature type="compositionally biased region" description="Low complexity" evidence="1">
    <location>
        <begin position="141"/>
        <end position="160"/>
    </location>
</feature>
<feature type="region of interest" description="Disordered" evidence="1">
    <location>
        <begin position="698"/>
        <end position="736"/>
    </location>
</feature>
<evidence type="ECO:0000313" key="4">
    <source>
        <dbReference type="Proteomes" id="UP000215902"/>
    </source>
</evidence>
<feature type="compositionally biased region" description="Basic and acidic residues" evidence="1">
    <location>
        <begin position="223"/>
        <end position="236"/>
    </location>
</feature>
<feature type="compositionally biased region" description="Low complexity" evidence="1">
    <location>
        <begin position="701"/>
        <end position="717"/>
    </location>
</feature>
<accession>A0A267H7H9</accession>
<evidence type="ECO:0000313" key="2">
    <source>
        <dbReference type="EMBL" id="PAA53065.1"/>
    </source>
</evidence>
<feature type="region of interest" description="Disordered" evidence="1">
    <location>
        <begin position="141"/>
        <end position="236"/>
    </location>
</feature>